<dbReference type="PANTHER" id="PTHR33514">
    <property type="entry name" value="PROTEIN ABCI12, CHLOROPLASTIC"/>
    <property type="match status" value="1"/>
</dbReference>
<dbReference type="InterPro" id="IPR003339">
    <property type="entry name" value="ABC/ECF_trnsptr_transmembrane"/>
</dbReference>
<feature type="transmembrane region" description="Helical" evidence="5">
    <location>
        <begin position="230"/>
        <end position="248"/>
    </location>
</feature>
<keyword evidence="7" id="KW-1185">Reference proteome</keyword>
<evidence type="ECO:0000313" key="7">
    <source>
        <dbReference type="Proteomes" id="UP000006621"/>
    </source>
</evidence>
<reference evidence="6 7" key="1">
    <citation type="journal article" date="2011" name="Stand. Genomic Sci.">
        <title>Genome sequence of the moderately thermophilic halophile Flexistipes sinusarabici strain (MAS10).</title>
        <authorList>
            <person name="Lapidus A."/>
            <person name="Chertkov O."/>
            <person name="Nolan M."/>
            <person name="Lucas S."/>
            <person name="Hammon N."/>
            <person name="Deshpande S."/>
            <person name="Cheng J.F."/>
            <person name="Tapia R."/>
            <person name="Han C."/>
            <person name="Goodwin L."/>
            <person name="Pitluck S."/>
            <person name="Liolios K."/>
            <person name="Pagani I."/>
            <person name="Ivanova N."/>
            <person name="Huntemann M."/>
            <person name="Mavromatis K."/>
            <person name="Mikhailova N."/>
            <person name="Pati A."/>
            <person name="Chen A."/>
            <person name="Palaniappan K."/>
            <person name="Land M."/>
            <person name="Hauser L."/>
            <person name="Brambilla E.M."/>
            <person name="Rohde M."/>
            <person name="Abt B."/>
            <person name="Spring S."/>
            <person name="Goker M."/>
            <person name="Bristow J."/>
            <person name="Eisen J.A."/>
            <person name="Markowitz V."/>
            <person name="Hugenholtz P."/>
            <person name="Kyrpides N.C."/>
            <person name="Klenk H.P."/>
            <person name="Woyke T."/>
        </authorList>
    </citation>
    <scope>NUCLEOTIDE SEQUENCE [LARGE SCALE GENOMIC DNA]</scope>
    <source>
        <strain evidence="7">DSM 4947 / MAS 10</strain>
    </source>
</reference>
<dbReference type="HOGENOM" id="CLU_056469_2_2_0"/>
<dbReference type="KEGG" id="fsi:Flexsi_1754"/>
<dbReference type="RefSeq" id="WP_013886863.1">
    <property type="nucleotide sequence ID" value="NC_015672.1"/>
</dbReference>
<evidence type="ECO:0000256" key="2">
    <source>
        <dbReference type="ARBA" id="ARBA00022692"/>
    </source>
</evidence>
<proteinExistence type="predicted"/>
<name>F8E9Y3_FLESM</name>
<dbReference type="PANTHER" id="PTHR33514:SF13">
    <property type="entry name" value="PROTEIN ABCI12, CHLOROPLASTIC"/>
    <property type="match status" value="1"/>
</dbReference>
<protein>
    <submittedName>
        <fullName evidence="6">ABC-type transporter, integral membrane subunit</fullName>
    </submittedName>
</protein>
<keyword evidence="2 5" id="KW-0812">Transmembrane</keyword>
<feature type="transmembrane region" description="Helical" evidence="5">
    <location>
        <begin position="69"/>
        <end position="87"/>
    </location>
</feature>
<dbReference type="GO" id="GO:0005886">
    <property type="term" value="C:plasma membrane"/>
    <property type="evidence" value="ECO:0007669"/>
    <property type="project" value="UniProtKB-ARBA"/>
</dbReference>
<dbReference type="AlphaFoldDB" id="F8E9Y3"/>
<keyword evidence="4 5" id="KW-0472">Membrane</keyword>
<evidence type="ECO:0000256" key="1">
    <source>
        <dbReference type="ARBA" id="ARBA00004141"/>
    </source>
</evidence>
<accession>F8E9Y3</accession>
<evidence type="ECO:0000256" key="3">
    <source>
        <dbReference type="ARBA" id="ARBA00022989"/>
    </source>
</evidence>
<evidence type="ECO:0000256" key="4">
    <source>
        <dbReference type="ARBA" id="ARBA00023136"/>
    </source>
</evidence>
<reference evidence="7" key="2">
    <citation type="submission" date="2011-06" db="EMBL/GenBank/DDBJ databases">
        <title>The complete genome of Flexistipes sinusarabici DSM 4947.</title>
        <authorList>
            <person name="Lucas S."/>
            <person name="Han J."/>
            <person name="Lapidus A."/>
            <person name="Bruce D."/>
            <person name="Goodwin L."/>
            <person name="Pitluck S."/>
            <person name="Peters L."/>
            <person name="Kyrpides N."/>
            <person name="Mavromatis K."/>
            <person name="Ivanova N."/>
            <person name="Mikhailova N."/>
            <person name="Chertkov O."/>
            <person name="Detter J.C."/>
            <person name="Tapia R."/>
            <person name="Han C."/>
            <person name="Land M."/>
            <person name="Hauser L."/>
            <person name="Markowitz V."/>
            <person name="Cheng J.-F."/>
            <person name="Hugenholtz P."/>
            <person name="Woyke T."/>
            <person name="Wu D."/>
            <person name="Spring S."/>
            <person name="Schroeder M."/>
            <person name="Brambilla E."/>
            <person name="Klenk H.-P."/>
            <person name="Eisen J.A."/>
        </authorList>
    </citation>
    <scope>NUCLEOTIDE SEQUENCE [LARGE SCALE GENOMIC DNA]</scope>
    <source>
        <strain evidence="7">DSM 4947 / MAS 10</strain>
    </source>
</reference>
<dbReference type="Pfam" id="PF02361">
    <property type="entry name" value="CbiQ"/>
    <property type="match status" value="1"/>
</dbReference>
<dbReference type="eggNOG" id="COG0619">
    <property type="taxonomic scope" value="Bacteria"/>
</dbReference>
<feature type="transmembrane region" description="Helical" evidence="5">
    <location>
        <begin position="26"/>
        <end position="57"/>
    </location>
</feature>
<dbReference type="STRING" id="717231.Flexsi_1754"/>
<gene>
    <name evidence="6" type="ordered locus">Flexsi_1754</name>
</gene>
<keyword evidence="3 5" id="KW-1133">Transmembrane helix</keyword>
<dbReference type="Proteomes" id="UP000006621">
    <property type="component" value="Chromosome"/>
</dbReference>
<sequence>MLKKNYFGKYRYKNSIFHNMHPLAKFFIIISSIILTGLSITLSKISVLIAVFLIFLAASKISAREIYSIFKPFRFLLIFTFIIQLFFDNTGFNPGSLNYTAAAAVTLKFSLMILFSAVFTATTRPLDIIKILNLLIKPLKIFKINTQDITASGIIALRFIPLLFEEADKIRTAQILRNEETHKGLKRIFQIEAFIVPLFFRVIHFSEQIAITLKFRDNWEKVYKFDRIKIPEIILTVIYLIFLIGLYYV</sequence>
<dbReference type="OrthoDB" id="3186578at2"/>
<feature type="transmembrane region" description="Helical" evidence="5">
    <location>
        <begin position="99"/>
        <end position="121"/>
    </location>
</feature>
<dbReference type="EMBL" id="CP002858">
    <property type="protein sequence ID" value="AEI15394.1"/>
    <property type="molecule type" value="Genomic_DNA"/>
</dbReference>
<dbReference type="CDD" id="cd16914">
    <property type="entry name" value="EcfT"/>
    <property type="match status" value="1"/>
</dbReference>
<evidence type="ECO:0000256" key="5">
    <source>
        <dbReference type="SAM" id="Phobius"/>
    </source>
</evidence>
<organism evidence="6 7">
    <name type="scientific">Flexistipes sinusarabici (strain ATCC 49648 / DSM 4947 / MAS 10)</name>
    <dbReference type="NCBI Taxonomy" id="717231"/>
    <lineage>
        <taxon>Bacteria</taxon>
        <taxon>Pseudomonadati</taxon>
        <taxon>Deferribacterota</taxon>
        <taxon>Deferribacteres</taxon>
        <taxon>Deferribacterales</taxon>
        <taxon>Flexistipitaceae</taxon>
        <taxon>Flexistipes</taxon>
    </lineage>
</organism>
<comment type="subcellular location">
    <subcellularLocation>
        <location evidence="1">Membrane</location>
        <topology evidence="1">Multi-pass membrane protein</topology>
    </subcellularLocation>
</comment>
<evidence type="ECO:0000313" key="6">
    <source>
        <dbReference type="EMBL" id="AEI15394.1"/>
    </source>
</evidence>